<dbReference type="InterPro" id="IPR001387">
    <property type="entry name" value="Cro/C1-type_HTH"/>
</dbReference>
<evidence type="ECO:0000259" key="4">
    <source>
        <dbReference type="PROSITE" id="PS01124"/>
    </source>
</evidence>
<dbReference type="AlphaFoldDB" id="A0A2H5XCH8"/>
<comment type="caution">
    <text evidence="6">The sequence shown here is derived from an EMBL/GenBank/DDBJ whole genome shotgun (WGS) entry which is preliminary data.</text>
</comment>
<dbReference type="InterPro" id="IPR009057">
    <property type="entry name" value="Homeodomain-like_sf"/>
</dbReference>
<dbReference type="PANTHER" id="PTHR43280:SF31">
    <property type="entry name" value="TRANSCRIPTIONAL REGULATORY PROTEIN"/>
    <property type="match status" value="1"/>
</dbReference>
<dbReference type="InterPro" id="IPR018060">
    <property type="entry name" value="HTH_AraC"/>
</dbReference>
<dbReference type="GO" id="GO:0043565">
    <property type="term" value="F:sequence-specific DNA binding"/>
    <property type="evidence" value="ECO:0007669"/>
    <property type="project" value="InterPro"/>
</dbReference>
<dbReference type="SUPFAM" id="SSF46689">
    <property type="entry name" value="Homeodomain-like"/>
    <property type="match status" value="2"/>
</dbReference>
<evidence type="ECO:0000256" key="2">
    <source>
        <dbReference type="ARBA" id="ARBA00023125"/>
    </source>
</evidence>
<gene>
    <name evidence="6" type="primary">araC_1</name>
    <name evidence="6" type="ORF">HRbin17_01400</name>
</gene>
<dbReference type="EMBL" id="BEHT01000017">
    <property type="protein sequence ID" value="GBC98883.1"/>
    <property type="molecule type" value="Genomic_DNA"/>
</dbReference>
<keyword evidence="3" id="KW-0804">Transcription</keyword>
<dbReference type="Proteomes" id="UP000236173">
    <property type="component" value="Unassembled WGS sequence"/>
</dbReference>
<reference evidence="7" key="1">
    <citation type="submission" date="2017-09" db="EMBL/GenBank/DDBJ databases">
        <title>Metaegenomics of thermophilic ammonia-oxidizing enrichment culture.</title>
        <authorList>
            <person name="Kato S."/>
            <person name="Suzuki K."/>
        </authorList>
    </citation>
    <scope>NUCLEOTIDE SEQUENCE [LARGE SCALE GENOMIC DNA]</scope>
</reference>
<feature type="domain" description="HTH araC/xylS-type" evidence="4">
    <location>
        <begin position="229"/>
        <end position="327"/>
    </location>
</feature>
<proteinExistence type="predicted"/>
<dbReference type="InterPro" id="IPR018062">
    <property type="entry name" value="HTH_AraC-typ_CS"/>
</dbReference>
<keyword evidence="1" id="KW-0805">Transcription regulation</keyword>
<evidence type="ECO:0000313" key="7">
    <source>
        <dbReference type="Proteomes" id="UP000236173"/>
    </source>
</evidence>
<dbReference type="PROSITE" id="PS01124">
    <property type="entry name" value="HTH_ARAC_FAMILY_2"/>
    <property type="match status" value="1"/>
</dbReference>
<dbReference type="PROSITE" id="PS50943">
    <property type="entry name" value="HTH_CROC1"/>
    <property type="match status" value="1"/>
</dbReference>
<sequence length="333" mass="36865">MQRAGAPLLTTLANLLRGRVLPWVRHGSVPIVPCLPQGVAGTIPRGVTVRETAPPSESPKVLRRGWAASHLWVNDHLCAYRFAHLAVVLEGVAEVRIGQVVICAPHGTWLFVSPSVPIDDDIAHAHWTKMAAASSILWLLLAPFVVRVHVCFTEGYHHWGTPGQFLWLPEAIFVADLLQTELTQRGEGADEVVAACLTVLLWRLLRATEGVAFPTPVALQPLPSGSLAHRVQQILLHNLQQAYSPKKIAQALGISPSYLRHRFKAETGRSLRAYTNEVRLQLARLLLQRTDLPIAVVAQLLGFGSPFHFTRWFRRNCDVPPSTLRRPPILGRP</sequence>
<feature type="domain" description="HTH cro/C1-type" evidence="5">
    <location>
        <begin position="246"/>
        <end position="259"/>
    </location>
</feature>
<protein>
    <submittedName>
        <fullName evidence="6">Arabinose operon regulatory protein</fullName>
    </submittedName>
</protein>
<evidence type="ECO:0000256" key="1">
    <source>
        <dbReference type="ARBA" id="ARBA00023015"/>
    </source>
</evidence>
<dbReference type="SMART" id="SM00342">
    <property type="entry name" value="HTH_ARAC"/>
    <property type="match status" value="1"/>
</dbReference>
<dbReference type="PROSITE" id="PS00041">
    <property type="entry name" value="HTH_ARAC_FAMILY_1"/>
    <property type="match status" value="1"/>
</dbReference>
<dbReference type="GO" id="GO:0003700">
    <property type="term" value="F:DNA-binding transcription factor activity"/>
    <property type="evidence" value="ECO:0007669"/>
    <property type="project" value="InterPro"/>
</dbReference>
<dbReference type="PANTHER" id="PTHR43280">
    <property type="entry name" value="ARAC-FAMILY TRANSCRIPTIONAL REGULATOR"/>
    <property type="match status" value="1"/>
</dbReference>
<evidence type="ECO:0000256" key="3">
    <source>
        <dbReference type="ARBA" id="ARBA00023163"/>
    </source>
</evidence>
<evidence type="ECO:0000313" key="6">
    <source>
        <dbReference type="EMBL" id="GBC98883.1"/>
    </source>
</evidence>
<dbReference type="Pfam" id="PF12833">
    <property type="entry name" value="HTH_18"/>
    <property type="match status" value="1"/>
</dbReference>
<organism evidence="6 7">
    <name type="scientific">Candidatus Fervidibacter japonicus</name>
    <dbReference type="NCBI Taxonomy" id="2035412"/>
    <lineage>
        <taxon>Bacteria</taxon>
        <taxon>Candidatus Fervidibacterota</taxon>
        <taxon>Candidatus Fervidibacter</taxon>
    </lineage>
</organism>
<accession>A0A2H5XCH8</accession>
<evidence type="ECO:0000259" key="5">
    <source>
        <dbReference type="PROSITE" id="PS50943"/>
    </source>
</evidence>
<name>A0A2H5XCH8_9BACT</name>
<keyword evidence="2" id="KW-0238">DNA-binding</keyword>
<dbReference type="Gene3D" id="1.10.10.60">
    <property type="entry name" value="Homeodomain-like"/>
    <property type="match status" value="1"/>
</dbReference>